<organism evidence="1 2">
    <name type="scientific">Promicromonospora kroppenstedtii</name>
    <dbReference type="NCBI Taxonomy" id="440482"/>
    <lineage>
        <taxon>Bacteria</taxon>
        <taxon>Bacillati</taxon>
        <taxon>Actinomycetota</taxon>
        <taxon>Actinomycetes</taxon>
        <taxon>Micrococcales</taxon>
        <taxon>Promicromonosporaceae</taxon>
        <taxon>Promicromonospora</taxon>
    </lineage>
</organism>
<evidence type="ECO:0000313" key="2">
    <source>
        <dbReference type="Proteomes" id="UP001611580"/>
    </source>
</evidence>
<comment type="caution">
    <text evidence="1">The sequence shown here is derived from an EMBL/GenBank/DDBJ whole genome shotgun (WGS) entry which is preliminary data.</text>
</comment>
<evidence type="ECO:0000313" key="1">
    <source>
        <dbReference type="EMBL" id="MFI2490447.1"/>
    </source>
</evidence>
<proteinExistence type="predicted"/>
<dbReference type="Proteomes" id="UP001611580">
    <property type="component" value="Unassembled WGS sequence"/>
</dbReference>
<gene>
    <name evidence="1" type="ORF">ACH47X_26285</name>
</gene>
<feature type="non-terminal residue" evidence="1">
    <location>
        <position position="47"/>
    </location>
</feature>
<keyword evidence="1" id="KW-0547">Nucleotide-binding</keyword>
<protein>
    <submittedName>
        <fullName evidence="1">ABC transporter ATP-binding protein</fullName>
    </submittedName>
</protein>
<keyword evidence="2" id="KW-1185">Reference proteome</keyword>
<accession>A0ABW7XSE4</accession>
<sequence>MDNTVYAPGSSPAVRARNLTKTYGKGEAIVRALDGVDVDFEEGRFTA</sequence>
<keyword evidence="1" id="KW-0067">ATP-binding</keyword>
<name>A0ABW7XSE4_9MICO</name>
<dbReference type="GO" id="GO:0005524">
    <property type="term" value="F:ATP binding"/>
    <property type="evidence" value="ECO:0007669"/>
    <property type="project" value="UniProtKB-KW"/>
</dbReference>
<reference evidence="1 2" key="1">
    <citation type="submission" date="2024-10" db="EMBL/GenBank/DDBJ databases">
        <title>The Natural Products Discovery Center: Release of the First 8490 Sequenced Strains for Exploring Actinobacteria Biosynthetic Diversity.</title>
        <authorList>
            <person name="Kalkreuter E."/>
            <person name="Kautsar S.A."/>
            <person name="Yang D."/>
            <person name="Bader C.D."/>
            <person name="Teijaro C.N."/>
            <person name="Fluegel L."/>
            <person name="Davis C.M."/>
            <person name="Simpson J.R."/>
            <person name="Lauterbach L."/>
            <person name="Steele A.D."/>
            <person name="Gui C."/>
            <person name="Meng S."/>
            <person name="Li G."/>
            <person name="Viehrig K."/>
            <person name="Ye F."/>
            <person name="Su P."/>
            <person name="Kiefer A.F."/>
            <person name="Nichols A."/>
            <person name="Cepeda A.J."/>
            <person name="Yan W."/>
            <person name="Fan B."/>
            <person name="Jiang Y."/>
            <person name="Adhikari A."/>
            <person name="Zheng C.-J."/>
            <person name="Schuster L."/>
            <person name="Cowan T.M."/>
            <person name="Smanski M.J."/>
            <person name="Chevrette M.G."/>
            <person name="De Carvalho L.P.S."/>
            <person name="Shen B."/>
        </authorList>
    </citation>
    <scope>NUCLEOTIDE SEQUENCE [LARGE SCALE GENOMIC DNA]</scope>
    <source>
        <strain evidence="1 2">NPDC019481</strain>
    </source>
</reference>
<dbReference type="EMBL" id="JBIRYI010000026">
    <property type="protein sequence ID" value="MFI2490447.1"/>
    <property type="molecule type" value="Genomic_DNA"/>
</dbReference>